<gene>
    <name evidence="2" type="ORF">EJQ19_04310</name>
</gene>
<evidence type="ECO:0000313" key="2">
    <source>
        <dbReference type="EMBL" id="RTE10966.1"/>
    </source>
</evidence>
<name>A0A430JJ38_9BACL</name>
<dbReference type="EMBL" id="RXHU01000014">
    <property type="protein sequence ID" value="RTE10966.1"/>
    <property type="molecule type" value="Genomic_DNA"/>
</dbReference>
<protein>
    <submittedName>
        <fullName evidence="2">Copper amine oxidase N-terminal domain-containing protein</fullName>
    </submittedName>
</protein>
<comment type="caution">
    <text evidence="2">The sequence shown here is derived from an EMBL/GenBank/DDBJ whole genome shotgun (WGS) entry which is preliminary data.</text>
</comment>
<accession>A0A430JJ38</accession>
<dbReference type="Gene3D" id="3.30.457.10">
    <property type="entry name" value="Copper amine oxidase-like, N-terminal domain"/>
    <property type="match status" value="1"/>
</dbReference>
<feature type="domain" description="Copper amine oxidase-like N-terminal" evidence="1">
    <location>
        <begin position="39"/>
        <end position="145"/>
    </location>
</feature>
<reference evidence="2 3" key="1">
    <citation type="submission" date="2018-12" db="EMBL/GenBank/DDBJ databases">
        <title>Bacillus ochoae sp. nov., Paenibacillus whitsoniae sp. nov., Paenibacillus spiritus sp. nov. Isolated from the Mars Exploration Rover during spacecraft assembly.</title>
        <authorList>
            <person name="Seuylemezian A."/>
            <person name="Vaishampayan P."/>
        </authorList>
    </citation>
    <scope>NUCLEOTIDE SEQUENCE [LARGE SCALE GENOMIC DNA]</scope>
    <source>
        <strain evidence="2 3">MER 54</strain>
    </source>
</reference>
<organism evidence="2 3">
    <name type="scientific">Paenibacillus whitsoniae</name>
    <dbReference type="NCBI Taxonomy" id="2496558"/>
    <lineage>
        <taxon>Bacteria</taxon>
        <taxon>Bacillati</taxon>
        <taxon>Bacillota</taxon>
        <taxon>Bacilli</taxon>
        <taxon>Bacillales</taxon>
        <taxon>Paenibacillaceae</taxon>
        <taxon>Paenibacillus</taxon>
    </lineage>
</organism>
<dbReference type="OrthoDB" id="2503396at2"/>
<dbReference type="AlphaFoldDB" id="A0A430JJ38"/>
<evidence type="ECO:0000313" key="3">
    <source>
        <dbReference type="Proteomes" id="UP000276128"/>
    </source>
</evidence>
<dbReference type="Proteomes" id="UP000276128">
    <property type="component" value="Unassembled WGS sequence"/>
</dbReference>
<dbReference type="InterPro" id="IPR036582">
    <property type="entry name" value="Mao_N_sf"/>
</dbReference>
<dbReference type="SUPFAM" id="SSF55383">
    <property type="entry name" value="Copper amine oxidase, domain N"/>
    <property type="match status" value="1"/>
</dbReference>
<keyword evidence="3" id="KW-1185">Reference proteome</keyword>
<sequence length="570" mass="63760">MKRFQWTSMFLLFLIFTLLPLGNLATASGDESSEITATIDSRPIYFDVSPQKINGRVMVPLRAILESLGAEVGWEDATQTVTGTKDGIVVTLRLNDTKAEVDGKSVPLDVAATKIEGRTFVPARFVAESFGADVQWDESRNQVIISTGAAVPDGRYYFVYNSLQVTAQDLASIKLFMNKFRSTYNVLLDTAQFKTAPQLYDALKVEQKKLGGKVAGIQIFGLASDVPSFTYVHKMKFFPGNFEWNGVEENKNDVYVSDFLYSNFKNDSKYLNDVSVYGIVQEKLPINVIPEWPVSRLLLTKGEIAKYIDNYDAYHKQTVGKSVPTVAASAPVEYQKGLDTAQDDLAFFIKRLKEDKEFGLFKDTNQRIYYKDLASNLAKENKIGVMDLVVGSRGDSGGASLKKDSMEYFFDRQSVIGLNTNYYTAFLWNFDAAAGLDADSVVHDGLAKGKMINPIAHTVPQFGRGAYNYLWLPVPTPEGETGDNWNDYVVVDKEHLEWDNPYFFVYKYYEAIGDGKPRLQSFFEADAAYAALTVANKNTLRKLSGVEGSYSANSFEILFSLHYLGLADYE</sequence>
<dbReference type="Pfam" id="PF07833">
    <property type="entry name" value="Cu_amine_oxidN1"/>
    <property type="match status" value="1"/>
</dbReference>
<proteinExistence type="predicted"/>
<dbReference type="InterPro" id="IPR012854">
    <property type="entry name" value="Cu_amine_oxidase-like_N"/>
</dbReference>
<dbReference type="RefSeq" id="WP_126139966.1">
    <property type="nucleotide sequence ID" value="NZ_RXHU01000014.1"/>
</dbReference>
<evidence type="ECO:0000259" key="1">
    <source>
        <dbReference type="Pfam" id="PF07833"/>
    </source>
</evidence>